<dbReference type="Gene3D" id="3.40.50.1110">
    <property type="entry name" value="SGNH hydrolase"/>
    <property type="match status" value="1"/>
</dbReference>
<dbReference type="SUPFAM" id="SSF52266">
    <property type="entry name" value="SGNH hydrolase"/>
    <property type="match status" value="1"/>
</dbReference>
<dbReference type="OrthoDB" id="158267at2"/>
<reference evidence="3" key="1">
    <citation type="submission" date="2016-10" db="EMBL/GenBank/DDBJ databases">
        <authorList>
            <person name="Varghese N."/>
            <person name="Submissions S."/>
        </authorList>
    </citation>
    <scope>NUCLEOTIDE SEQUENCE [LARGE SCALE GENOMIC DNA]</scope>
    <source>
        <strain evidence="3">DSM 23095</strain>
    </source>
</reference>
<dbReference type="Pfam" id="PF13472">
    <property type="entry name" value="Lipase_GDSL_2"/>
    <property type="match status" value="1"/>
</dbReference>
<feature type="domain" description="SGNH hydrolase-type esterase" evidence="1">
    <location>
        <begin position="41"/>
        <end position="223"/>
    </location>
</feature>
<proteinExistence type="predicted"/>
<sequence>MILENILFPLLFTAVIACGSPQSNTAVNQQSFQRRPLTYLALGDSYTIGEGVSEEERYPNQLVKRLISETDRAWSNPEIIAKTGWTVDELEEGIKKATPKGDPYNIVSILIGVNNQYRGRPVEDFKREFEQLLLKGIGYAGNRPNHVFVLSIPDWGVTPFASEKEADKAKVKTEIDAYNEVKKEVCKKYGVIFIEITEDYREIGAKPEMVVEDKLHPSGLVYARWTDKLFEEVIKIYN</sequence>
<evidence type="ECO:0000313" key="2">
    <source>
        <dbReference type="EMBL" id="SDD55872.1"/>
    </source>
</evidence>
<dbReference type="Proteomes" id="UP000199060">
    <property type="component" value="Unassembled WGS sequence"/>
</dbReference>
<dbReference type="GO" id="GO:0016788">
    <property type="term" value="F:hydrolase activity, acting on ester bonds"/>
    <property type="evidence" value="ECO:0007669"/>
    <property type="project" value="UniProtKB-ARBA"/>
</dbReference>
<dbReference type="InterPro" id="IPR036514">
    <property type="entry name" value="SGNH_hydro_sf"/>
</dbReference>
<gene>
    <name evidence="2" type="ORF">SAMN04488104_103732</name>
</gene>
<organism evidence="2 3">
    <name type="scientific">Algoriphagus faecimaris</name>
    <dbReference type="NCBI Taxonomy" id="686796"/>
    <lineage>
        <taxon>Bacteria</taxon>
        <taxon>Pseudomonadati</taxon>
        <taxon>Bacteroidota</taxon>
        <taxon>Cytophagia</taxon>
        <taxon>Cytophagales</taxon>
        <taxon>Cyclobacteriaceae</taxon>
        <taxon>Algoriphagus</taxon>
    </lineage>
</organism>
<dbReference type="AlphaFoldDB" id="A0A1G6VQI1"/>
<dbReference type="InterPro" id="IPR013830">
    <property type="entry name" value="SGNH_hydro"/>
</dbReference>
<dbReference type="RefSeq" id="WP_087940618.1">
    <property type="nucleotide sequence ID" value="NZ_FNAC01000037.1"/>
</dbReference>
<dbReference type="CDD" id="cd01832">
    <property type="entry name" value="SGNH_hydrolase_like_1"/>
    <property type="match status" value="1"/>
</dbReference>
<dbReference type="STRING" id="686796.SAMN04488104_103732"/>
<name>A0A1G6VQI1_9BACT</name>
<keyword evidence="3" id="KW-1185">Reference proteome</keyword>
<accession>A0A1G6VQI1</accession>
<dbReference type="EMBL" id="FNAC01000037">
    <property type="protein sequence ID" value="SDD55872.1"/>
    <property type="molecule type" value="Genomic_DNA"/>
</dbReference>
<evidence type="ECO:0000313" key="3">
    <source>
        <dbReference type="Proteomes" id="UP000199060"/>
    </source>
</evidence>
<evidence type="ECO:0000259" key="1">
    <source>
        <dbReference type="Pfam" id="PF13472"/>
    </source>
</evidence>
<protein>
    <submittedName>
        <fullName evidence="2">Lysophospholipase L1</fullName>
    </submittedName>
</protein>